<name>A0AAJ0HKA4_9PEZI</name>
<dbReference type="EMBL" id="JAUIQD010000003">
    <property type="protein sequence ID" value="KAK3356319.1"/>
    <property type="molecule type" value="Genomic_DNA"/>
</dbReference>
<reference evidence="3" key="2">
    <citation type="submission" date="2023-06" db="EMBL/GenBank/DDBJ databases">
        <authorList>
            <consortium name="Lawrence Berkeley National Laboratory"/>
            <person name="Haridas S."/>
            <person name="Hensen N."/>
            <person name="Bonometti L."/>
            <person name="Westerberg I."/>
            <person name="Brannstrom I.O."/>
            <person name="Guillou S."/>
            <person name="Cros-Aarteil S."/>
            <person name="Calhoun S."/>
            <person name="Kuo A."/>
            <person name="Mondo S."/>
            <person name="Pangilinan J."/>
            <person name="Riley R."/>
            <person name="Labutti K."/>
            <person name="Andreopoulos B."/>
            <person name="Lipzen A."/>
            <person name="Chen C."/>
            <person name="Yanf M."/>
            <person name="Daum C."/>
            <person name="Ng V."/>
            <person name="Clum A."/>
            <person name="Steindorff A."/>
            <person name="Ohm R."/>
            <person name="Martin F."/>
            <person name="Silar P."/>
            <person name="Natvig D."/>
            <person name="Lalanne C."/>
            <person name="Gautier V."/>
            <person name="Ament-Velasquez S.L."/>
            <person name="Kruys A."/>
            <person name="Hutchinson M.I."/>
            <person name="Powell A.J."/>
            <person name="Barry K."/>
            <person name="Miller A.N."/>
            <person name="Grigoriev I.V."/>
            <person name="Debuchy R."/>
            <person name="Gladieux P."/>
            <person name="Thoren M.H."/>
            <person name="Johannesson H."/>
        </authorList>
    </citation>
    <scope>NUCLEOTIDE SEQUENCE</scope>
    <source>
        <strain evidence="3">CBS 955.72</strain>
    </source>
</reference>
<feature type="compositionally biased region" description="Basic and acidic residues" evidence="1">
    <location>
        <begin position="72"/>
        <end position="81"/>
    </location>
</feature>
<proteinExistence type="predicted"/>
<feature type="compositionally biased region" description="Polar residues" evidence="1">
    <location>
        <begin position="57"/>
        <end position="66"/>
    </location>
</feature>
<feature type="compositionally biased region" description="Low complexity" evidence="1">
    <location>
        <begin position="104"/>
        <end position="131"/>
    </location>
</feature>
<accession>A0AAJ0HKA4</accession>
<dbReference type="InterPro" id="IPR046797">
    <property type="entry name" value="PDDEXK_12"/>
</dbReference>
<dbReference type="AlphaFoldDB" id="A0AAJ0HKA4"/>
<keyword evidence="4" id="KW-1185">Reference proteome</keyword>
<sequence length="450" mass="49804">MLHRAEEPLYYDGEEVLSWLAQTQLDAIATRDCERDDCFFDAGAAAAATAPFAMDGTPNSLTNPSTPKKRPRADLDPDSTPKSHQLNLHPRPVLASSSVEAPDTDTTSDSLGSLSSRISNRSSRSNQSKRTSSPRKKEAALRATTQYPVHRRPIDSEIKPVLPQPLLDLLQELFDIGNDKRAVIPSHLRGTLPAIWYNDPNQNHNLFFPPGKTLTDDFTLRHRHATLQTIQNHSQLCEARLEHEAGWNELVHSPILSDALADHGSVHFRNITTCPIRASYNDPDAAVSATKIDYAMLLNATAIDPARLRSQLGDVPVTHFALSDNAPTPLAISIETKSVAADTLTGSTQLAAWVRAHFRHLEAVNCALRPRNMEQPGQGRLPALPLLFAIGSKWFVKVACRHEQKTIIYYNSLSIGNTSTLHGCYQTSAAIRRLADWAAQDFLAWWRDCP</sequence>
<comment type="caution">
    <text evidence="3">The sequence shown here is derived from an EMBL/GenBank/DDBJ whole genome shotgun (WGS) entry which is preliminary data.</text>
</comment>
<evidence type="ECO:0000313" key="4">
    <source>
        <dbReference type="Proteomes" id="UP001275084"/>
    </source>
</evidence>
<gene>
    <name evidence="3" type="ORF">B0T25DRAFT_134463</name>
</gene>
<reference evidence="3" key="1">
    <citation type="journal article" date="2023" name="Mol. Phylogenet. Evol.">
        <title>Genome-scale phylogeny and comparative genomics of the fungal order Sordariales.</title>
        <authorList>
            <person name="Hensen N."/>
            <person name="Bonometti L."/>
            <person name="Westerberg I."/>
            <person name="Brannstrom I.O."/>
            <person name="Guillou S."/>
            <person name="Cros-Aarteil S."/>
            <person name="Calhoun S."/>
            <person name="Haridas S."/>
            <person name="Kuo A."/>
            <person name="Mondo S."/>
            <person name="Pangilinan J."/>
            <person name="Riley R."/>
            <person name="LaButti K."/>
            <person name="Andreopoulos B."/>
            <person name="Lipzen A."/>
            <person name="Chen C."/>
            <person name="Yan M."/>
            <person name="Daum C."/>
            <person name="Ng V."/>
            <person name="Clum A."/>
            <person name="Steindorff A."/>
            <person name="Ohm R.A."/>
            <person name="Martin F."/>
            <person name="Silar P."/>
            <person name="Natvig D.O."/>
            <person name="Lalanne C."/>
            <person name="Gautier V."/>
            <person name="Ament-Velasquez S.L."/>
            <person name="Kruys A."/>
            <person name="Hutchinson M.I."/>
            <person name="Powell A.J."/>
            <person name="Barry K."/>
            <person name="Miller A.N."/>
            <person name="Grigoriev I.V."/>
            <person name="Debuchy R."/>
            <person name="Gladieux P."/>
            <person name="Hiltunen Thoren M."/>
            <person name="Johannesson H."/>
        </authorList>
    </citation>
    <scope>NUCLEOTIDE SEQUENCE</scope>
    <source>
        <strain evidence="3">CBS 955.72</strain>
    </source>
</reference>
<evidence type="ECO:0000256" key="1">
    <source>
        <dbReference type="SAM" id="MobiDB-lite"/>
    </source>
</evidence>
<dbReference type="Proteomes" id="UP001275084">
    <property type="component" value="Unassembled WGS sequence"/>
</dbReference>
<evidence type="ECO:0000313" key="3">
    <source>
        <dbReference type="EMBL" id="KAK3356319.1"/>
    </source>
</evidence>
<feature type="region of interest" description="Disordered" evidence="1">
    <location>
        <begin position="53"/>
        <end position="145"/>
    </location>
</feature>
<dbReference type="Pfam" id="PF20516">
    <property type="entry name" value="PDDEXK_12"/>
    <property type="match status" value="1"/>
</dbReference>
<organism evidence="3 4">
    <name type="scientific">Lasiosphaeria hispida</name>
    <dbReference type="NCBI Taxonomy" id="260671"/>
    <lineage>
        <taxon>Eukaryota</taxon>
        <taxon>Fungi</taxon>
        <taxon>Dikarya</taxon>
        <taxon>Ascomycota</taxon>
        <taxon>Pezizomycotina</taxon>
        <taxon>Sordariomycetes</taxon>
        <taxon>Sordariomycetidae</taxon>
        <taxon>Sordariales</taxon>
        <taxon>Lasiosphaeriaceae</taxon>
        <taxon>Lasiosphaeria</taxon>
    </lineage>
</organism>
<feature type="domain" description="PD-(D/E)XK nuclease-like" evidence="2">
    <location>
        <begin position="206"/>
        <end position="442"/>
    </location>
</feature>
<evidence type="ECO:0000259" key="2">
    <source>
        <dbReference type="Pfam" id="PF20516"/>
    </source>
</evidence>
<protein>
    <recommendedName>
        <fullName evidence="2">PD-(D/E)XK nuclease-like domain-containing protein</fullName>
    </recommendedName>
</protein>